<organism evidence="3 4">
    <name type="scientific">Pontibacter saemangeumensis</name>
    <dbReference type="NCBI Taxonomy" id="1084525"/>
    <lineage>
        <taxon>Bacteria</taxon>
        <taxon>Pseudomonadati</taxon>
        <taxon>Bacteroidota</taxon>
        <taxon>Cytophagia</taxon>
        <taxon>Cytophagales</taxon>
        <taxon>Hymenobacteraceae</taxon>
        <taxon>Pontibacter</taxon>
    </lineage>
</organism>
<dbReference type="RefSeq" id="WP_345159608.1">
    <property type="nucleotide sequence ID" value="NZ_BAABHC010000014.1"/>
</dbReference>
<dbReference type="Pfam" id="PF01757">
    <property type="entry name" value="Acyl_transf_3"/>
    <property type="match status" value="1"/>
</dbReference>
<proteinExistence type="predicted"/>
<dbReference type="PANTHER" id="PTHR23028">
    <property type="entry name" value="ACETYLTRANSFERASE"/>
    <property type="match status" value="1"/>
</dbReference>
<dbReference type="PANTHER" id="PTHR23028:SF131">
    <property type="entry name" value="BLR2367 PROTEIN"/>
    <property type="match status" value="1"/>
</dbReference>
<accession>A0ABP8LSM4</accession>
<reference evidence="4" key="1">
    <citation type="journal article" date="2019" name="Int. J. Syst. Evol. Microbiol.">
        <title>The Global Catalogue of Microorganisms (GCM) 10K type strain sequencing project: providing services to taxonomists for standard genome sequencing and annotation.</title>
        <authorList>
            <consortium name="The Broad Institute Genomics Platform"/>
            <consortium name="The Broad Institute Genome Sequencing Center for Infectious Disease"/>
            <person name="Wu L."/>
            <person name="Ma J."/>
        </authorList>
    </citation>
    <scope>NUCLEOTIDE SEQUENCE [LARGE SCALE GENOMIC DNA]</scope>
    <source>
        <strain evidence="4">JCM 17926</strain>
    </source>
</reference>
<dbReference type="InterPro" id="IPR002656">
    <property type="entry name" value="Acyl_transf_3_dom"/>
</dbReference>
<gene>
    <name evidence="3" type="ORF">GCM10023188_25780</name>
</gene>
<feature type="transmembrane region" description="Helical" evidence="1">
    <location>
        <begin position="153"/>
        <end position="171"/>
    </location>
</feature>
<evidence type="ECO:0000313" key="4">
    <source>
        <dbReference type="Proteomes" id="UP001500552"/>
    </source>
</evidence>
<feature type="transmembrane region" description="Helical" evidence="1">
    <location>
        <begin position="124"/>
        <end position="141"/>
    </location>
</feature>
<feature type="transmembrane region" description="Helical" evidence="1">
    <location>
        <begin position="279"/>
        <end position="298"/>
    </location>
</feature>
<feature type="transmembrane region" description="Helical" evidence="1">
    <location>
        <begin position="84"/>
        <end position="104"/>
    </location>
</feature>
<dbReference type="EMBL" id="BAABHC010000014">
    <property type="protein sequence ID" value="GAA4434634.1"/>
    <property type="molecule type" value="Genomic_DNA"/>
</dbReference>
<dbReference type="GO" id="GO:0016746">
    <property type="term" value="F:acyltransferase activity"/>
    <property type="evidence" value="ECO:0007669"/>
    <property type="project" value="UniProtKB-KW"/>
</dbReference>
<sequence>MKTRLHNLDYLRGLCALSIMGYHYTIFAYETHFSPDDFMQKIGLYGVSVFYVLSGLTLFHVYSGSMKPDRDDVIDFFIKRGFRIMPLLWAVVLYNTVLWFWPGWETILLTLTGLFSLVMPNNDFGTGIWSIGNELAFYLLFPIMMLLFRKSKVLLAGFALGVLACYCYFAYHVFPGFGHFHKGAWAAYVNPLNQAFLFVAGFGAGALLKGREVKNSLALSLLLLSVLVFAFCPVQGADALALVQGNTRMLYTLLSVLICLAAYKVTVQLPAVLDTPLRILGEISYSLYLLHAVVWFTVEELAGELYLLPVEARLLICVPATFVLSYLSYAYFERYFIRLGRRVSAKLTYKPEMEVVK</sequence>
<comment type="caution">
    <text evidence="3">The sequence shown here is derived from an EMBL/GenBank/DDBJ whole genome shotgun (WGS) entry which is preliminary data.</text>
</comment>
<dbReference type="Proteomes" id="UP001500552">
    <property type="component" value="Unassembled WGS sequence"/>
</dbReference>
<keyword evidence="3" id="KW-0808">Transferase</keyword>
<protein>
    <submittedName>
        <fullName evidence="3">Acyltransferase</fullName>
    </submittedName>
</protein>
<feature type="domain" description="Acyltransferase 3" evidence="2">
    <location>
        <begin position="6"/>
        <end position="328"/>
    </location>
</feature>
<feature type="transmembrane region" description="Helical" evidence="1">
    <location>
        <begin position="249"/>
        <end position="267"/>
    </location>
</feature>
<evidence type="ECO:0000256" key="1">
    <source>
        <dbReference type="SAM" id="Phobius"/>
    </source>
</evidence>
<feature type="transmembrane region" description="Helical" evidence="1">
    <location>
        <begin position="217"/>
        <end position="237"/>
    </location>
</feature>
<evidence type="ECO:0000313" key="3">
    <source>
        <dbReference type="EMBL" id="GAA4434634.1"/>
    </source>
</evidence>
<keyword evidence="4" id="KW-1185">Reference proteome</keyword>
<name>A0ABP8LSM4_9BACT</name>
<keyword evidence="3" id="KW-0012">Acyltransferase</keyword>
<feature type="transmembrane region" description="Helical" evidence="1">
    <location>
        <begin position="191"/>
        <end position="208"/>
    </location>
</feature>
<keyword evidence="1" id="KW-0472">Membrane</keyword>
<keyword evidence="1" id="KW-0812">Transmembrane</keyword>
<feature type="transmembrane region" description="Helical" evidence="1">
    <location>
        <begin position="12"/>
        <end position="30"/>
    </location>
</feature>
<dbReference type="InterPro" id="IPR050879">
    <property type="entry name" value="Acyltransferase_3"/>
</dbReference>
<feature type="transmembrane region" description="Helical" evidence="1">
    <location>
        <begin position="42"/>
        <end position="63"/>
    </location>
</feature>
<evidence type="ECO:0000259" key="2">
    <source>
        <dbReference type="Pfam" id="PF01757"/>
    </source>
</evidence>
<keyword evidence="1" id="KW-1133">Transmembrane helix</keyword>
<feature type="transmembrane region" description="Helical" evidence="1">
    <location>
        <begin position="310"/>
        <end position="332"/>
    </location>
</feature>